<evidence type="ECO:0000313" key="2">
    <source>
        <dbReference type="EMBL" id="OGD54691.1"/>
    </source>
</evidence>
<sequence>MDLKKIIIIIILFLIPFFTFDRVYAWDDCPFGQVNDEYPGDCGRFIDTDKDGICDYSQPAPEDRQADTAGAEQITKNTSTSQDYNFLKISFLTLFLYLLSFSLVKTNKLSIVTHRKIWNIILTIAFVLTAILGLLLVLKVSYGINVNLPFRQLFWHVETGIVFAVVALFHFLWHWSYFKSLLKK</sequence>
<feature type="transmembrane region" description="Helical" evidence="1">
    <location>
        <begin position="86"/>
        <end position="105"/>
    </location>
</feature>
<evidence type="ECO:0008006" key="4">
    <source>
        <dbReference type="Google" id="ProtNLM"/>
    </source>
</evidence>
<evidence type="ECO:0000256" key="1">
    <source>
        <dbReference type="SAM" id="Phobius"/>
    </source>
</evidence>
<reference evidence="2 3" key="1">
    <citation type="journal article" date="2016" name="Nat. Commun.">
        <title>Thousands of microbial genomes shed light on interconnected biogeochemical processes in an aquifer system.</title>
        <authorList>
            <person name="Anantharaman K."/>
            <person name="Brown C.T."/>
            <person name="Hug L.A."/>
            <person name="Sharon I."/>
            <person name="Castelle C.J."/>
            <person name="Probst A.J."/>
            <person name="Thomas B.C."/>
            <person name="Singh A."/>
            <person name="Wilkins M.J."/>
            <person name="Karaoz U."/>
            <person name="Brodie E.L."/>
            <person name="Williams K.H."/>
            <person name="Hubbard S.S."/>
            <person name="Banfield J.F."/>
        </authorList>
    </citation>
    <scope>NUCLEOTIDE SEQUENCE [LARGE SCALE GENOMIC DNA]</scope>
</reference>
<dbReference type="AlphaFoldDB" id="A0A1F5DI52"/>
<organism evidence="2 3">
    <name type="scientific">Candidatus Beckwithbacteria bacterium RBG_13_35_6</name>
    <dbReference type="NCBI Taxonomy" id="1797456"/>
    <lineage>
        <taxon>Bacteria</taxon>
        <taxon>Candidatus Beckwithiibacteriota</taxon>
    </lineage>
</organism>
<evidence type="ECO:0000313" key="3">
    <source>
        <dbReference type="Proteomes" id="UP000178758"/>
    </source>
</evidence>
<feature type="transmembrane region" description="Helical" evidence="1">
    <location>
        <begin position="117"/>
        <end position="138"/>
    </location>
</feature>
<dbReference type="EMBL" id="MEZJ01000005">
    <property type="protein sequence ID" value="OGD54691.1"/>
    <property type="molecule type" value="Genomic_DNA"/>
</dbReference>
<keyword evidence="1" id="KW-0472">Membrane</keyword>
<gene>
    <name evidence="2" type="ORF">A3J78_01480</name>
</gene>
<keyword evidence="1" id="KW-0812">Transmembrane</keyword>
<keyword evidence="1" id="KW-1133">Transmembrane helix</keyword>
<proteinExistence type="predicted"/>
<protein>
    <recommendedName>
        <fullName evidence="4">DUF4405 domain-containing protein</fullName>
    </recommendedName>
</protein>
<dbReference type="Proteomes" id="UP000178758">
    <property type="component" value="Unassembled WGS sequence"/>
</dbReference>
<comment type="caution">
    <text evidence="2">The sequence shown here is derived from an EMBL/GenBank/DDBJ whole genome shotgun (WGS) entry which is preliminary data.</text>
</comment>
<feature type="transmembrane region" description="Helical" evidence="1">
    <location>
        <begin position="153"/>
        <end position="175"/>
    </location>
</feature>
<accession>A0A1F5DI52</accession>
<name>A0A1F5DI52_9BACT</name>